<proteinExistence type="predicted"/>
<reference evidence="1" key="1">
    <citation type="submission" date="2018-01" db="EMBL/GenBank/DDBJ databases">
        <title>An insight into the sialome of Amazonian anophelines.</title>
        <authorList>
            <person name="Ribeiro J.M."/>
            <person name="Scarpassa V."/>
            <person name="Calvo E."/>
        </authorList>
    </citation>
    <scope>NUCLEOTIDE SEQUENCE</scope>
</reference>
<evidence type="ECO:0000313" key="1">
    <source>
        <dbReference type="EMBL" id="MBW75607.1"/>
    </source>
</evidence>
<dbReference type="EMBL" id="GGFL01011429">
    <property type="protein sequence ID" value="MBW75607.1"/>
    <property type="molecule type" value="Transcribed_RNA"/>
</dbReference>
<organism evidence="1">
    <name type="scientific">Anopheles darlingi</name>
    <name type="common">Mosquito</name>
    <dbReference type="NCBI Taxonomy" id="43151"/>
    <lineage>
        <taxon>Eukaryota</taxon>
        <taxon>Metazoa</taxon>
        <taxon>Ecdysozoa</taxon>
        <taxon>Arthropoda</taxon>
        <taxon>Hexapoda</taxon>
        <taxon>Insecta</taxon>
        <taxon>Pterygota</taxon>
        <taxon>Neoptera</taxon>
        <taxon>Endopterygota</taxon>
        <taxon>Diptera</taxon>
        <taxon>Nematocera</taxon>
        <taxon>Culicoidea</taxon>
        <taxon>Culicidae</taxon>
        <taxon>Anophelinae</taxon>
        <taxon>Anopheles</taxon>
    </lineage>
</organism>
<accession>A0A2M4DDG5</accession>
<dbReference type="AlphaFoldDB" id="A0A2M4DDG5"/>
<protein>
    <submittedName>
        <fullName evidence="1">Putative secreted protein</fullName>
    </submittedName>
</protein>
<sequence>MGVSFLLLFLLVLLLFRIIVLVVASLVAHLALERQLCLPLDLADVIHRETEPLVLPGPGLPVCTHHRLA</sequence>
<name>A0A2M4DDG5_ANODA</name>